<keyword evidence="3 6" id="KW-0378">Hydrolase</keyword>
<dbReference type="InterPro" id="IPR050654">
    <property type="entry name" value="AChE-related_enzymes"/>
</dbReference>
<evidence type="ECO:0000256" key="4">
    <source>
        <dbReference type="ARBA" id="ARBA00023157"/>
    </source>
</evidence>
<feature type="signal peptide" evidence="6">
    <location>
        <begin position="1"/>
        <end position="18"/>
    </location>
</feature>
<dbReference type="PANTHER" id="PTHR43918:SF4">
    <property type="entry name" value="CARBOXYLIC ESTER HYDROLASE"/>
    <property type="match status" value="1"/>
</dbReference>
<dbReference type="InterPro" id="IPR029058">
    <property type="entry name" value="AB_hydrolase_fold"/>
</dbReference>
<feature type="active site" description="Charge relay system" evidence="5">
    <location>
        <position position="449"/>
    </location>
</feature>
<evidence type="ECO:0000259" key="8">
    <source>
        <dbReference type="Pfam" id="PF00135"/>
    </source>
</evidence>
<dbReference type="RefSeq" id="XP_799291.4">
    <property type="nucleotide sequence ID" value="XM_794198.5"/>
</dbReference>
<feature type="chain" id="PRO_5029952162" description="Carboxylic ester hydrolase" evidence="6">
    <location>
        <begin position="19"/>
        <end position="614"/>
    </location>
</feature>
<dbReference type="Gene3D" id="3.40.50.1820">
    <property type="entry name" value="alpha/beta hydrolase"/>
    <property type="match status" value="1"/>
</dbReference>
<dbReference type="FunFam" id="3.40.50.1820:FF:000337">
    <property type="entry name" value="Carboxylic ester hydrolase"/>
    <property type="match status" value="1"/>
</dbReference>
<comment type="similarity">
    <text evidence="1 6">Belongs to the type-B carboxylesterase/lipase family.</text>
</comment>
<evidence type="ECO:0000313" key="10">
    <source>
        <dbReference type="Proteomes" id="UP000007110"/>
    </source>
</evidence>
<dbReference type="Proteomes" id="UP000007110">
    <property type="component" value="Unassembled WGS sequence"/>
</dbReference>
<dbReference type="SUPFAM" id="SSF53474">
    <property type="entry name" value="alpha/beta-Hydrolases"/>
    <property type="match status" value="1"/>
</dbReference>
<dbReference type="InterPro" id="IPR000997">
    <property type="entry name" value="Cholinesterase"/>
</dbReference>
<dbReference type="InterPro" id="IPR019819">
    <property type="entry name" value="Carboxylesterase_B_CS"/>
</dbReference>
<dbReference type="EC" id="3.1.1.-" evidence="6"/>
<dbReference type="PROSITE" id="PS00941">
    <property type="entry name" value="CARBOXYLESTERASE_B_2"/>
    <property type="match status" value="1"/>
</dbReference>
<keyword evidence="6" id="KW-0732">Signal</keyword>
<dbReference type="Pfam" id="PF00135">
    <property type="entry name" value="COesterase"/>
    <property type="match status" value="1"/>
</dbReference>
<evidence type="ECO:0000313" key="9">
    <source>
        <dbReference type="EnsemblMetazoa" id="XP_799291"/>
    </source>
</evidence>
<keyword evidence="10" id="KW-1185">Reference proteome</keyword>
<proteinExistence type="inferred from homology"/>
<evidence type="ECO:0000256" key="1">
    <source>
        <dbReference type="ARBA" id="ARBA00005964"/>
    </source>
</evidence>
<keyword evidence="4" id="KW-1015">Disulfide bond</keyword>
<dbReference type="GeneID" id="594770"/>
<dbReference type="InParanoid" id="A0A7M7RHE2"/>
<accession>A0A7M7RHE2</accession>
<reference evidence="10" key="1">
    <citation type="submission" date="2015-02" db="EMBL/GenBank/DDBJ databases">
        <title>Genome sequencing for Strongylocentrotus purpuratus.</title>
        <authorList>
            <person name="Murali S."/>
            <person name="Liu Y."/>
            <person name="Vee V."/>
            <person name="English A."/>
            <person name="Wang M."/>
            <person name="Skinner E."/>
            <person name="Han Y."/>
            <person name="Muzny D.M."/>
            <person name="Worley K.C."/>
            <person name="Gibbs R.A."/>
        </authorList>
    </citation>
    <scope>NUCLEOTIDE SEQUENCE</scope>
</reference>
<protein>
    <recommendedName>
        <fullName evidence="6">Carboxylic ester hydrolase</fullName>
        <ecNumber evidence="6">3.1.1.-</ecNumber>
    </recommendedName>
</protein>
<evidence type="ECO:0000256" key="2">
    <source>
        <dbReference type="ARBA" id="ARBA00022487"/>
    </source>
</evidence>
<dbReference type="OMA" id="SYHQADI"/>
<dbReference type="PRINTS" id="PR00878">
    <property type="entry name" value="CHOLNESTRASE"/>
</dbReference>
<feature type="domain" description="Carboxylesterase type B" evidence="8">
    <location>
        <begin position="25"/>
        <end position="544"/>
    </location>
</feature>
<dbReference type="PROSITE" id="PS00122">
    <property type="entry name" value="CARBOXYLESTERASE_B_1"/>
    <property type="match status" value="1"/>
</dbReference>
<feature type="active site" description="Acyl-ester intermediate" evidence="5">
    <location>
        <position position="210"/>
    </location>
</feature>
<reference evidence="9" key="2">
    <citation type="submission" date="2021-01" db="UniProtKB">
        <authorList>
            <consortium name="EnsemblMetazoa"/>
        </authorList>
    </citation>
    <scope>IDENTIFICATION</scope>
</reference>
<evidence type="ECO:0000256" key="6">
    <source>
        <dbReference type="RuleBase" id="RU361235"/>
    </source>
</evidence>
<dbReference type="InterPro" id="IPR002018">
    <property type="entry name" value="CarbesteraseB"/>
</dbReference>
<dbReference type="InterPro" id="IPR019826">
    <property type="entry name" value="Carboxylesterase_B_AS"/>
</dbReference>
<evidence type="ECO:0000256" key="3">
    <source>
        <dbReference type="ARBA" id="ARBA00022801"/>
    </source>
</evidence>
<feature type="active site" description="Charge relay system" evidence="5">
    <location>
        <position position="331"/>
    </location>
</feature>
<feature type="region of interest" description="Disordered" evidence="7">
    <location>
        <begin position="559"/>
        <end position="580"/>
    </location>
</feature>
<keyword evidence="2" id="KW-0719">Serine esterase</keyword>
<dbReference type="FunCoup" id="A0A7M7RHE2">
    <property type="interactions" value="55"/>
</dbReference>
<evidence type="ECO:0000256" key="5">
    <source>
        <dbReference type="PIRSR" id="PIRSR600997-1"/>
    </source>
</evidence>
<dbReference type="PANTHER" id="PTHR43918">
    <property type="entry name" value="ACETYLCHOLINESTERASE"/>
    <property type="match status" value="1"/>
</dbReference>
<organism evidence="9 10">
    <name type="scientific">Strongylocentrotus purpuratus</name>
    <name type="common">Purple sea urchin</name>
    <dbReference type="NCBI Taxonomy" id="7668"/>
    <lineage>
        <taxon>Eukaryota</taxon>
        <taxon>Metazoa</taxon>
        <taxon>Echinodermata</taxon>
        <taxon>Eleutherozoa</taxon>
        <taxon>Echinozoa</taxon>
        <taxon>Echinoidea</taxon>
        <taxon>Euechinoidea</taxon>
        <taxon>Echinacea</taxon>
        <taxon>Camarodonta</taxon>
        <taxon>Echinidea</taxon>
        <taxon>Strongylocentrotidae</taxon>
        <taxon>Strongylocentrotus</taxon>
    </lineage>
</organism>
<dbReference type="KEGG" id="spu:594770"/>
<evidence type="ECO:0000256" key="7">
    <source>
        <dbReference type="SAM" id="MobiDB-lite"/>
    </source>
</evidence>
<dbReference type="OrthoDB" id="3200163at2759"/>
<sequence>MGPLVVCLFAILVTQAIGEPVPVGPRITVNEGTLQGMTIQYQQETQLQVDKPIDVFLGVPFANPPVRFAAPEPKSPWTGVYDATEFKPACHQAPSPIYPQQSEDCLYLNVYVPSPKPSNAAVMVWIHGGGFSEGSSSSSAFTGGPIVSVGDVILVTISYRLSIFATFTTKDNVAPGNFGMLDQVAALRWVYENIEAFGGDRERITIFGVSAGAASVSFHTLSKLSRDYFSQAILQSGSALSVWAYKDNAESEMTKVQSLATAMDCDAENTSALVQCLRSKEAEALRAAASKIYTSNYVTLDGNFLEDSPLNLYMKNDFKKLPMIAGFTKDEGTLLTLSGTLPTPPLSGKGFKRIIAAFVQEYGITSEDVLGVVLQEYIDWTISDDPDADYFQATVDFITDTHFACAVDSELRFHAGGSSPLYEYFFTHVPTQSISTLFEEPKPWLGAGHGEDVPLVFGWPFIEDLVTYTGFNLTAEEMELSYKIIQFWTNFAKSGDPSKASVSATPGENEYSWPAFDLPGLRYKELSTELGEGRAVKARKCAFWREYFPQVLSFMGEPQTAEVDDDGEGDEETEGDTGSREVLVEYQELLAEWRREFAAYMERKSNRCSANPMA</sequence>
<dbReference type="GO" id="GO:0004104">
    <property type="term" value="F:cholinesterase activity"/>
    <property type="evidence" value="ECO:0007669"/>
    <property type="project" value="InterPro"/>
</dbReference>
<feature type="compositionally biased region" description="Acidic residues" evidence="7">
    <location>
        <begin position="562"/>
        <end position="575"/>
    </location>
</feature>
<dbReference type="EnsemblMetazoa" id="XM_794198">
    <property type="protein sequence ID" value="XP_799291"/>
    <property type="gene ID" value="LOC594770"/>
</dbReference>
<name>A0A7M7RHE2_STRPU</name>
<dbReference type="AlphaFoldDB" id="A0A7M7RHE2"/>